<protein>
    <submittedName>
        <fullName evidence="1">Uncharacterized protein</fullName>
    </submittedName>
</protein>
<dbReference type="AlphaFoldDB" id="A0AAN8GA53"/>
<dbReference type="Proteomes" id="UP001347796">
    <property type="component" value="Unassembled WGS sequence"/>
</dbReference>
<name>A0AAN8GA53_PATCE</name>
<proteinExistence type="predicted"/>
<dbReference type="EMBL" id="JAZGQO010000021">
    <property type="protein sequence ID" value="KAK6166821.1"/>
    <property type="molecule type" value="Genomic_DNA"/>
</dbReference>
<comment type="caution">
    <text evidence="1">The sequence shown here is derived from an EMBL/GenBank/DDBJ whole genome shotgun (WGS) entry which is preliminary data.</text>
</comment>
<evidence type="ECO:0000313" key="2">
    <source>
        <dbReference type="Proteomes" id="UP001347796"/>
    </source>
</evidence>
<organism evidence="1 2">
    <name type="scientific">Patella caerulea</name>
    <name type="common">Rayed Mediterranean limpet</name>
    <dbReference type="NCBI Taxonomy" id="87958"/>
    <lineage>
        <taxon>Eukaryota</taxon>
        <taxon>Metazoa</taxon>
        <taxon>Spiralia</taxon>
        <taxon>Lophotrochozoa</taxon>
        <taxon>Mollusca</taxon>
        <taxon>Gastropoda</taxon>
        <taxon>Patellogastropoda</taxon>
        <taxon>Patelloidea</taxon>
        <taxon>Patellidae</taxon>
        <taxon>Patella</taxon>
    </lineage>
</organism>
<gene>
    <name evidence="1" type="ORF">SNE40_023436</name>
</gene>
<evidence type="ECO:0000313" key="1">
    <source>
        <dbReference type="EMBL" id="KAK6166821.1"/>
    </source>
</evidence>
<sequence length="436" mass="48557">MHKIRVMGADHDTIYSIMATGLDNNGNVWAQTHVHISVDFKDRRNQTIMHFIKQISNARISSLGGELNSSTEIRTTSYAEIEWSSSSAAEPVPVLTVNTGGVVTNGSVSGCRDALENGSDLRVAFGAFSLNTHYVYFENSIINVKIVPAAGQYYLSFIIPLYWYNLLTRSNGYSSVIRWKRISHSYAPGSKNTMMGSTWYIDSGWNVAYSHDPFGRRTNGSKSYLEGAVRNGSPIKVRVGDTISMLHDVRLSNGEVSGVTVDIFNLTLWDANQAQMIRSRVSSTGAVSSCTFTMESDLNMYGFSGQEGIIWYVESRIWTKIMTLDPFDGITWGAVDDLYLAATSWKSLKVVIKHLDLSYQSVDVTNVHLINSTFIILDTANKGAVQLVANELICQQWAGFLYSDGLFETVKWTPGRTIIEERKVIQYISADIFSEI</sequence>
<keyword evidence="2" id="KW-1185">Reference proteome</keyword>
<reference evidence="1 2" key="1">
    <citation type="submission" date="2024-01" db="EMBL/GenBank/DDBJ databases">
        <title>The genome of the rayed Mediterranean limpet Patella caerulea (Linnaeus, 1758).</title>
        <authorList>
            <person name="Anh-Thu Weber A."/>
            <person name="Halstead-Nussloch G."/>
        </authorList>
    </citation>
    <scope>NUCLEOTIDE SEQUENCE [LARGE SCALE GENOMIC DNA]</scope>
    <source>
        <strain evidence="1">AATW-2023a</strain>
        <tissue evidence="1">Whole specimen</tissue>
    </source>
</reference>
<accession>A0AAN8GA53</accession>